<name>A0AAN8ZYL4_HALRR</name>
<proteinExistence type="predicted"/>
<protein>
    <submittedName>
        <fullName evidence="1">Uncharacterized protein</fullName>
    </submittedName>
</protein>
<evidence type="ECO:0000313" key="2">
    <source>
        <dbReference type="Proteomes" id="UP001381693"/>
    </source>
</evidence>
<dbReference type="EMBL" id="JAXCGZ010017405">
    <property type="protein sequence ID" value="KAK7068154.1"/>
    <property type="molecule type" value="Genomic_DNA"/>
</dbReference>
<sequence length="261" mass="29677">MLLLPGCVVTNEIIQTNYTSHIVDFMSFLTPEKPSQEMSIYCTTDTYLGTPEGRSLALKSPSERGWVSFRFNFTGNLSLTDSKGHSWLRDVLTRDCDVSSVNIKNGTFTNYCPSLTPKWLAQDGEELSIPFIPNETILELSSQNDFQPRFSVCGHFFFLKETNGDLHVIDKPEKPLPPSTYRLEFVLSSNKMTKILNSGREIFSIEREGCKLKRVKIHGLNTDIFWIAQVLSDKLRNTPVLSEGPDKLSKYQSHLIHKVNH</sequence>
<evidence type="ECO:0000313" key="1">
    <source>
        <dbReference type="EMBL" id="KAK7068154.1"/>
    </source>
</evidence>
<keyword evidence="2" id="KW-1185">Reference proteome</keyword>
<comment type="caution">
    <text evidence="1">The sequence shown here is derived from an EMBL/GenBank/DDBJ whole genome shotgun (WGS) entry which is preliminary data.</text>
</comment>
<reference evidence="1 2" key="1">
    <citation type="submission" date="2023-11" db="EMBL/GenBank/DDBJ databases">
        <title>Halocaridina rubra genome assembly.</title>
        <authorList>
            <person name="Smith C."/>
        </authorList>
    </citation>
    <scope>NUCLEOTIDE SEQUENCE [LARGE SCALE GENOMIC DNA]</scope>
    <source>
        <strain evidence="1">EP-1</strain>
        <tissue evidence="1">Whole</tissue>
    </source>
</reference>
<organism evidence="1 2">
    <name type="scientific">Halocaridina rubra</name>
    <name type="common">Hawaiian red shrimp</name>
    <dbReference type="NCBI Taxonomy" id="373956"/>
    <lineage>
        <taxon>Eukaryota</taxon>
        <taxon>Metazoa</taxon>
        <taxon>Ecdysozoa</taxon>
        <taxon>Arthropoda</taxon>
        <taxon>Crustacea</taxon>
        <taxon>Multicrustacea</taxon>
        <taxon>Malacostraca</taxon>
        <taxon>Eumalacostraca</taxon>
        <taxon>Eucarida</taxon>
        <taxon>Decapoda</taxon>
        <taxon>Pleocyemata</taxon>
        <taxon>Caridea</taxon>
        <taxon>Atyoidea</taxon>
        <taxon>Atyidae</taxon>
        <taxon>Halocaridina</taxon>
    </lineage>
</organism>
<accession>A0AAN8ZYL4</accession>
<dbReference type="Proteomes" id="UP001381693">
    <property type="component" value="Unassembled WGS sequence"/>
</dbReference>
<dbReference type="AlphaFoldDB" id="A0AAN8ZYL4"/>
<gene>
    <name evidence="1" type="ORF">SK128_011412</name>
</gene>